<sequence length="198" mass="21243">MPTWKDITTANPAHSENYAQRWKAFVAQGKDIDGEARLIDATVPRHARILDAGCGTGRVGGYLAQRGHEVIGTDLDPILIGHAKEDFPDGTWLVGDLSEDEIPARDIDVAVCAGNVMGFLDPAGRAPALGNILRALRPGGRLFVGFGAGRGWSFDDFLATAKEVGFAVQYCYESWDLQPFTQGSAFLVAQLARPASGQ</sequence>
<dbReference type="PANTHER" id="PTHR43861">
    <property type="entry name" value="TRANS-ACONITATE 2-METHYLTRANSFERASE-RELATED"/>
    <property type="match status" value="1"/>
</dbReference>
<dbReference type="Proteomes" id="UP000218281">
    <property type="component" value="Unassembled WGS sequence"/>
</dbReference>
<keyword evidence="3" id="KW-0489">Methyltransferase</keyword>
<evidence type="ECO:0000259" key="2">
    <source>
        <dbReference type="Pfam" id="PF13649"/>
    </source>
</evidence>
<evidence type="ECO:0000256" key="1">
    <source>
        <dbReference type="ARBA" id="ARBA00022679"/>
    </source>
</evidence>
<dbReference type="Pfam" id="PF13649">
    <property type="entry name" value="Methyltransf_25"/>
    <property type="match status" value="1"/>
</dbReference>
<protein>
    <submittedName>
        <fullName evidence="3">SAM-dependent methyltransferase</fullName>
    </submittedName>
</protein>
<evidence type="ECO:0000313" key="3">
    <source>
        <dbReference type="EMBL" id="PAT04963.1"/>
    </source>
</evidence>
<dbReference type="InterPro" id="IPR041698">
    <property type="entry name" value="Methyltransf_25"/>
</dbReference>
<name>A0ABX4H6X8_9CORY</name>
<accession>A0ABX4H6X8</accession>
<organism evidence="3 4">
    <name type="scientific">Corynebacterium hadale</name>
    <dbReference type="NCBI Taxonomy" id="2026255"/>
    <lineage>
        <taxon>Bacteria</taxon>
        <taxon>Bacillati</taxon>
        <taxon>Actinomycetota</taxon>
        <taxon>Actinomycetes</taxon>
        <taxon>Mycobacteriales</taxon>
        <taxon>Corynebacteriaceae</taxon>
        <taxon>Corynebacterium</taxon>
    </lineage>
</organism>
<dbReference type="GO" id="GO:0008168">
    <property type="term" value="F:methyltransferase activity"/>
    <property type="evidence" value="ECO:0007669"/>
    <property type="project" value="UniProtKB-KW"/>
</dbReference>
<dbReference type="InterPro" id="IPR029063">
    <property type="entry name" value="SAM-dependent_MTases_sf"/>
</dbReference>
<keyword evidence="4" id="KW-1185">Reference proteome</keyword>
<feature type="domain" description="Methyltransferase" evidence="2">
    <location>
        <begin position="49"/>
        <end position="140"/>
    </location>
</feature>
<comment type="caution">
    <text evidence="3">The sequence shown here is derived from an EMBL/GenBank/DDBJ whole genome shotgun (WGS) entry which is preliminary data.</text>
</comment>
<gene>
    <name evidence="3" type="ORF">CKJ81_11770</name>
</gene>
<evidence type="ECO:0000313" key="4">
    <source>
        <dbReference type="Proteomes" id="UP000218281"/>
    </source>
</evidence>
<dbReference type="Gene3D" id="3.40.50.150">
    <property type="entry name" value="Vaccinia Virus protein VP39"/>
    <property type="match status" value="1"/>
</dbReference>
<proteinExistence type="predicted"/>
<dbReference type="EMBL" id="NSGO01000015">
    <property type="protein sequence ID" value="PAT04963.1"/>
    <property type="molecule type" value="Genomic_DNA"/>
</dbReference>
<dbReference type="GO" id="GO:0032259">
    <property type="term" value="P:methylation"/>
    <property type="evidence" value="ECO:0007669"/>
    <property type="project" value="UniProtKB-KW"/>
</dbReference>
<dbReference type="RefSeq" id="WP_095536531.1">
    <property type="nucleotide sequence ID" value="NZ_NSGO01000015.1"/>
</dbReference>
<reference evidence="3 4" key="1">
    <citation type="submission" date="2017-08" db="EMBL/GenBank/DDBJ databases">
        <title>Whole genome sequences of 6 clinical strains closest to Corynebacterium imitans.</title>
        <authorList>
            <person name="Bernier A.-M."/>
            <person name="Burdz T."/>
            <person name="Bernard K."/>
        </authorList>
    </citation>
    <scope>NUCLEOTIDE SEQUENCE [LARGE SCALE GENOMIC DNA]</scope>
    <source>
        <strain evidence="3 4">NML93-0607</strain>
    </source>
</reference>
<dbReference type="CDD" id="cd02440">
    <property type="entry name" value="AdoMet_MTases"/>
    <property type="match status" value="1"/>
</dbReference>
<keyword evidence="1" id="KW-0808">Transferase</keyword>
<dbReference type="SUPFAM" id="SSF53335">
    <property type="entry name" value="S-adenosyl-L-methionine-dependent methyltransferases"/>
    <property type="match status" value="1"/>
</dbReference>